<sequence>MTEEDLEVAEDFIEDCNTHGRLHGLKPKERNKIAKLVRGMERTLHRIYGAHALVLVGFRDKIGVGCLSYERQPAQVEQYSNQAGFTSLKDGFSEYCQSLLKQNESTFTRMSRNKVHRSDPHETDGLKWRIPTDKQGWGHVITHFPDRMLLSDMKDVMRAFWTNRYRMATGNKNAKVPFGEILKHPGRFFNKKFMPPDVFFNDPSRLSKAELLSIVNHWEKRLACNKVAFFFHGARKDDSLGRTVSDIPIVCAGTEKRAEFTSFTVVDEEEEEGDQIMSKEVPDSDDEFEQPTKASVPLAGTSRDVTMTFENDSPSRIREASVPAPASKLHKPTPRKIHKPATSEIGASSSLSSTSELPKTHMSAAPDIGPSPAPAPALQPRQTDTSATPGVEPFSSPAPTLKPNSMHSSTPIDPNDCMLANANGPAGELPCNVSPQYRLDWLKSLFANNTHWATLVEYVYETLEDGPHPADAVVHANNYNYNVPVL</sequence>
<comment type="caution">
    <text evidence="1">The sequence shown here is derived from an EMBL/GenBank/DDBJ whole genome shotgun (WGS) entry which is preliminary data.</text>
</comment>
<evidence type="ECO:0000313" key="2">
    <source>
        <dbReference type="Proteomes" id="UP001055072"/>
    </source>
</evidence>
<dbReference type="Proteomes" id="UP001055072">
    <property type="component" value="Unassembled WGS sequence"/>
</dbReference>
<name>A0ACB8TVL7_9APHY</name>
<proteinExistence type="predicted"/>
<keyword evidence="2" id="KW-1185">Reference proteome</keyword>
<gene>
    <name evidence="1" type="ORF">BDY19DRAFT_996406</name>
</gene>
<protein>
    <submittedName>
        <fullName evidence="1">Uncharacterized protein</fullName>
    </submittedName>
</protein>
<evidence type="ECO:0000313" key="1">
    <source>
        <dbReference type="EMBL" id="KAI0085976.1"/>
    </source>
</evidence>
<organism evidence="1 2">
    <name type="scientific">Irpex rosettiformis</name>
    <dbReference type="NCBI Taxonomy" id="378272"/>
    <lineage>
        <taxon>Eukaryota</taxon>
        <taxon>Fungi</taxon>
        <taxon>Dikarya</taxon>
        <taxon>Basidiomycota</taxon>
        <taxon>Agaricomycotina</taxon>
        <taxon>Agaricomycetes</taxon>
        <taxon>Polyporales</taxon>
        <taxon>Irpicaceae</taxon>
        <taxon>Irpex</taxon>
    </lineage>
</organism>
<accession>A0ACB8TVL7</accession>
<reference evidence="1" key="1">
    <citation type="journal article" date="2021" name="Environ. Microbiol.">
        <title>Gene family expansions and transcriptome signatures uncover fungal adaptations to wood decay.</title>
        <authorList>
            <person name="Hage H."/>
            <person name="Miyauchi S."/>
            <person name="Viragh M."/>
            <person name="Drula E."/>
            <person name="Min B."/>
            <person name="Chaduli D."/>
            <person name="Navarro D."/>
            <person name="Favel A."/>
            <person name="Norest M."/>
            <person name="Lesage-Meessen L."/>
            <person name="Balint B."/>
            <person name="Merenyi Z."/>
            <person name="de Eugenio L."/>
            <person name="Morin E."/>
            <person name="Martinez A.T."/>
            <person name="Baldrian P."/>
            <person name="Stursova M."/>
            <person name="Martinez M.J."/>
            <person name="Novotny C."/>
            <person name="Magnuson J.K."/>
            <person name="Spatafora J.W."/>
            <person name="Maurice S."/>
            <person name="Pangilinan J."/>
            <person name="Andreopoulos W."/>
            <person name="LaButti K."/>
            <person name="Hundley H."/>
            <person name="Na H."/>
            <person name="Kuo A."/>
            <person name="Barry K."/>
            <person name="Lipzen A."/>
            <person name="Henrissat B."/>
            <person name="Riley R."/>
            <person name="Ahrendt S."/>
            <person name="Nagy L.G."/>
            <person name="Grigoriev I.V."/>
            <person name="Martin F."/>
            <person name="Rosso M.N."/>
        </authorList>
    </citation>
    <scope>NUCLEOTIDE SEQUENCE</scope>
    <source>
        <strain evidence="1">CBS 384.51</strain>
    </source>
</reference>
<dbReference type="EMBL" id="MU274927">
    <property type="protein sequence ID" value="KAI0085976.1"/>
    <property type="molecule type" value="Genomic_DNA"/>
</dbReference>